<dbReference type="EMBL" id="LUEZ02000068">
    <property type="protein sequence ID" value="RDB20399.1"/>
    <property type="molecule type" value="Genomic_DNA"/>
</dbReference>
<keyword evidence="4" id="KW-1185">Reference proteome</keyword>
<dbReference type="AlphaFoldDB" id="A0A369JE26"/>
<evidence type="ECO:0000259" key="2">
    <source>
        <dbReference type="PROSITE" id="PS50181"/>
    </source>
</evidence>
<organism evidence="3 4">
    <name type="scientific">Hypsizygus marmoreus</name>
    <name type="common">White beech mushroom</name>
    <name type="synonym">Agaricus marmoreus</name>
    <dbReference type="NCBI Taxonomy" id="39966"/>
    <lineage>
        <taxon>Eukaryota</taxon>
        <taxon>Fungi</taxon>
        <taxon>Dikarya</taxon>
        <taxon>Basidiomycota</taxon>
        <taxon>Agaricomycotina</taxon>
        <taxon>Agaricomycetes</taxon>
        <taxon>Agaricomycetidae</taxon>
        <taxon>Agaricales</taxon>
        <taxon>Tricholomatineae</taxon>
        <taxon>Lyophyllaceae</taxon>
        <taxon>Hypsizygus</taxon>
    </lineage>
</organism>
<dbReference type="InParanoid" id="A0A369JE26"/>
<feature type="region of interest" description="Disordered" evidence="1">
    <location>
        <begin position="428"/>
        <end position="448"/>
    </location>
</feature>
<evidence type="ECO:0000313" key="4">
    <source>
        <dbReference type="Proteomes" id="UP000076154"/>
    </source>
</evidence>
<dbReference type="Proteomes" id="UP000076154">
    <property type="component" value="Unassembled WGS sequence"/>
</dbReference>
<dbReference type="InterPro" id="IPR036047">
    <property type="entry name" value="F-box-like_dom_sf"/>
</dbReference>
<comment type="caution">
    <text evidence="3">The sequence shown here is derived from an EMBL/GenBank/DDBJ whole genome shotgun (WGS) entry which is preliminary data.</text>
</comment>
<reference evidence="3" key="1">
    <citation type="submission" date="2018-04" db="EMBL/GenBank/DDBJ databases">
        <title>Whole genome sequencing of Hypsizygus marmoreus.</title>
        <authorList>
            <person name="Choi I.-G."/>
            <person name="Min B."/>
            <person name="Kim J.-G."/>
            <person name="Kim S."/>
            <person name="Oh Y.-L."/>
            <person name="Kong W.-S."/>
            <person name="Park H."/>
            <person name="Jeong J."/>
            <person name="Song E.-S."/>
        </authorList>
    </citation>
    <scope>NUCLEOTIDE SEQUENCE [LARGE SCALE GENOMIC DNA]</scope>
    <source>
        <strain evidence="3">51987-8</strain>
    </source>
</reference>
<dbReference type="SUPFAM" id="SSF81383">
    <property type="entry name" value="F-box domain"/>
    <property type="match status" value="1"/>
</dbReference>
<feature type="domain" description="F-box" evidence="2">
    <location>
        <begin position="2"/>
        <end position="50"/>
    </location>
</feature>
<dbReference type="InterPro" id="IPR001810">
    <property type="entry name" value="F-box_dom"/>
</dbReference>
<proteinExistence type="predicted"/>
<name>A0A369JE26_HYPMA</name>
<evidence type="ECO:0000256" key="1">
    <source>
        <dbReference type="SAM" id="MobiDB-lite"/>
    </source>
</evidence>
<evidence type="ECO:0000313" key="3">
    <source>
        <dbReference type="EMBL" id="RDB20399.1"/>
    </source>
</evidence>
<protein>
    <recommendedName>
        <fullName evidence="2">F-box domain-containing protein</fullName>
    </recommendedName>
</protein>
<accession>A0A369JE26</accession>
<sequence>MPNLLLDLPPELVVRILCYLHLPDVLSCTRTHSSLLALTKDFVVLQYHMATQTAMVADNPHCNLPISERFDMLKRREEGWKKFRVDFRKTIPVKHVPSGIYEMTGGIFLLGDTTRKALHYLTLPSKATDEPSWSRIDIDSTMVDIGLSIYEHDLVAVVTTTPQQDCDKIEIQLLQFSSGQPHPLAHTPKIHVADSSWGPRPAIGIEIVGDHLALITNYFLNAMQPDDDFYVYEWKTGTLKLHITAPNHTYSSLVFLSPEFILLPNAYRCSLDIWKIPTTPETAPKCPLRILGLPSVGRLIVRFRCRGEPNPAPYGHSYSSKPFHDSSSNALVIFTIRTQLLGTAFSMIVHRRTLLALCAGTPDLEAPRTTQEELIAGVDVLVEYLFAPHVPWSHWGPKNTRWFSTDSIVTRWITTSAGQRCVISFDDHEAEEEEAEEPQQQPRRPPSILDFNPLIVERRLLEDDFGPTESLCMEPSKLDDDSFLEVVESQLPFARLNLPWDMEGLEGFEGVMMDDERLLVLKTDESNKIVEIEVIHMGS</sequence>
<feature type="compositionally biased region" description="Acidic residues" evidence="1">
    <location>
        <begin position="428"/>
        <end position="437"/>
    </location>
</feature>
<dbReference type="PROSITE" id="PS50181">
    <property type="entry name" value="FBOX"/>
    <property type="match status" value="1"/>
</dbReference>
<dbReference type="OrthoDB" id="2751409at2759"/>
<dbReference type="CDD" id="cd09917">
    <property type="entry name" value="F-box_SF"/>
    <property type="match status" value="1"/>
</dbReference>
<gene>
    <name evidence="3" type="ORF">Hypma_012541</name>
</gene>